<keyword evidence="2" id="KW-0539">Nucleus</keyword>
<dbReference type="PANTHER" id="PTHR23424">
    <property type="entry name" value="SERUM AMYLOID A"/>
    <property type="match status" value="1"/>
</dbReference>
<keyword evidence="5" id="KW-1185">Reference proteome</keyword>
<accession>A0A6P7XVF5</accession>
<dbReference type="InterPro" id="IPR052464">
    <property type="entry name" value="Synovial_Prolif_Regulator"/>
</dbReference>
<dbReference type="KEGG" id="muo:115468928"/>
<dbReference type="GO" id="GO:1901647">
    <property type="term" value="P:positive regulation of synoviocyte proliferation"/>
    <property type="evidence" value="ECO:0007669"/>
    <property type="project" value="TreeGrafter"/>
</dbReference>
<evidence type="ECO:0000256" key="4">
    <source>
        <dbReference type="SAM" id="MobiDB-lite"/>
    </source>
</evidence>
<dbReference type="GO" id="GO:0005654">
    <property type="term" value="C:nucleoplasm"/>
    <property type="evidence" value="ECO:0007669"/>
    <property type="project" value="TreeGrafter"/>
</dbReference>
<name>A0A6P7XVF5_9AMPH</name>
<dbReference type="OrthoDB" id="2156856at2759"/>
<evidence type="ECO:0000256" key="2">
    <source>
        <dbReference type="ARBA" id="ARBA00023242"/>
    </source>
</evidence>
<evidence type="ECO:0000256" key="1">
    <source>
        <dbReference type="ARBA" id="ARBA00004123"/>
    </source>
</evidence>
<dbReference type="GeneID" id="115468928"/>
<dbReference type="CTD" id="113174"/>
<feature type="region of interest" description="Disordered" evidence="4">
    <location>
        <begin position="1"/>
        <end position="50"/>
    </location>
</feature>
<dbReference type="AlphaFoldDB" id="A0A6P7XVF5"/>
<dbReference type="Proteomes" id="UP000515156">
    <property type="component" value="Chromosome 4"/>
</dbReference>
<dbReference type="RefSeq" id="XP_030056956.1">
    <property type="nucleotide sequence ID" value="XM_030201096.1"/>
</dbReference>
<evidence type="ECO:0000256" key="3">
    <source>
        <dbReference type="ARBA" id="ARBA00038401"/>
    </source>
</evidence>
<dbReference type="InParanoid" id="A0A6P7XVF5"/>
<comment type="similarity">
    <text evidence="3">Belongs to the SAAL1 family.</text>
</comment>
<protein>
    <submittedName>
        <fullName evidence="6">Protein SAAL1 isoform X1</fullName>
    </submittedName>
</protein>
<sequence>MTSRNKKEKQNRAEEAASSENLLDSKEMDRNPSPPTSDDEEEGPEGDAIGDTVYSKHWMFNTLTKLIEAISEGDGEMLTDLDEDMENEICKLWDISMDEDVALFLQDFSTPETFLRVIANSRCPRLTEICVGILANMACFQEPCLSISNNEDLGELLLLLLCDSDPLTLLETSRLLLTCLSRLEVASTWVERIRKHPSVRHGICFIMMSSTNVELLVKVAEVVDKLFDLDEDLILAWIEGGGQESDGQLSSGGENEKTSALELVPSILEAAKQVRADNPEGLEVYMHILQLLTTVDKGIQAIVHSSEAGEETWDLLSDLICNELCQADDPPIIIQEQKTVLASILSVMSAMFSSQAELDYIRIEKNSPLIGSLIQVLQKLEDCRKKPAVNSEHLDTENNRPMVSEEDLYLKILQDVCCEFLSNVLLEMTKETTLRGLKHGHLNEQKCLCAFQNLLPLYSTAVKSFIEVLHDADQTLAEKLEKSFPTLSYKT</sequence>
<dbReference type="PANTHER" id="PTHR23424:SF23">
    <property type="entry name" value="PROTEIN SAAL1"/>
    <property type="match status" value="1"/>
</dbReference>
<reference evidence="6" key="1">
    <citation type="submission" date="2025-08" db="UniProtKB">
        <authorList>
            <consortium name="RefSeq"/>
        </authorList>
    </citation>
    <scope>IDENTIFICATION</scope>
</reference>
<proteinExistence type="inferred from homology"/>
<evidence type="ECO:0000313" key="5">
    <source>
        <dbReference type="Proteomes" id="UP000515156"/>
    </source>
</evidence>
<dbReference type="InterPro" id="IPR016024">
    <property type="entry name" value="ARM-type_fold"/>
</dbReference>
<organism evidence="5 6">
    <name type="scientific">Microcaecilia unicolor</name>
    <dbReference type="NCBI Taxonomy" id="1415580"/>
    <lineage>
        <taxon>Eukaryota</taxon>
        <taxon>Metazoa</taxon>
        <taxon>Chordata</taxon>
        <taxon>Craniata</taxon>
        <taxon>Vertebrata</taxon>
        <taxon>Euteleostomi</taxon>
        <taxon>Amphibia</taxon>
        <taxon>Gymnophiona</taxon>
        <taxon>Siphonopidae</taxon>
        <taxon>Microcaecilia</taxon>
    </lineage>
</organism>
<dbReference type="FunCoup" id="A0A6P7XVF5">
    <property type="interactions" value="3290"/>
</dbReference>
<evidence type="ECO:0000313" key="6">
    <source>
        <dbReference type="RefSeq" id="XP_030056956.1"/>
    </source>
</evidence>
<comment type="subcellular location">
    <subcellularLocation>
        <location evidence="1">Nucleus</location>
    </subcellularLocation>
</comment>
<gene>
    <name evidence="6" type="primary">SAAL1</name>
</gene>
<dbReference type="SUPFAM" id="SSF48371">
    <property type="entry name" value="ARM repeat"/>
    <property type="match status" value="1"/>
</dbReference>